<protein>
    <recommendedName>
        <fullName evidence="1">Endonuclease/exonuclease/phosphatase domain-containing protein</fullName>
    </recommendedName>
</protein>
<evidence type="ECO:0000259" key="1">
    <source>
        <dbReference type="Pfam" id="PF03372"/>
    </source>
</evidence>
<dbReference type="PANTHER" id="PTHR33710">
    <property type="entry name" value="BNAC02G09200D PROTEIN"/>
    <property type="match status" value="1"/>
</dbReference>
<dbReference type="InterPro" id="IPR005135">
    <property type="entry name" value="Endo/exonuclease/phosphatase"/>
</dbReference>
<comment type="caution">
    <text evidence="2">The sequence shown here is derived from an EMBL/GenBank/DDBJ whole genome shotgun (WGS) entry which is preliminary data.</text>
</comment>
<gene>
    <name evidence="2" type="ORF">POM88_002149</name>
</gene>
<name>A0AAD8NAB1_9APIA</name>
<dbReference type="AlphaFoldDB" id="A0AAD8NAB1"/>
<dbReference type="EMBL" id="JAUIZM010000001">
    <property type="protein sequence ID" value="KAK1402544.1"/>
    <property type="molecule type" value="Genomic_DNA"/>
</dbReference>
<evidence type="ECO:0000313" key="3">
    <source>
        <dbReference type="Proteomes" id="UP001237642"/>
    </source>
</evidence>
<reference evidence="2" key="1">
    <citation type="submission" date="2023-02" db="EMBL/GenBank/DDBJ databases">
        <title>Genome of toxic invasive species Heracleum sosnowskyi carries increased number of genes despite the absence of recent whole-genome duplications.</title>
        <authorList>
            <person name="Schelkunov M."/>
            <person name="Shtratnikova V."/>
            <person name="Makarenko M."/>
            <person name="Klepikova A."/>
            <person name="Omelchenko D."/>
            <person name="Novikova G."/>
            <person name="Obukhova E."/>
            <person name="Bogdanov V."/>
            <person name="Penin A."/>
            <person name="Logacheva M."/>
        </authorList>
    </citation>
    <scope>NUCLEOTIDE SEQUENCE</scope>
    <source>
        <strain evidence="2">Hsosn_3</strain>
        <tissue evidence="2">Leaf</tissue>
    </source>
</reference>
<accession>A0AAD8NAB1</accession>
<keyword evidence="3" id="KW-1185">Reference proteome</keyword>
<dbReference type="PANTHER" id="PTHR33710:SF64">
    <property type="entry name" value="ENDONUCLEASE_EXONUCLEASE_PHOSPHATASE DOMAIN-CONTAINING PROTEIN"/>
    <property type="match status" value="1"/>
</dbReference>
<evidence type="ECO:0000313" key="2">
    <source>
        <dbReference type="EMBL" id="KAK1402544.1"/>
    </source>
</evidence>
<reference evidence="2" key="2">
    <citation type="submission" date="2023-05" db="EMBL/GenBank/DDBJ databases">
        <authorList>
            <person name="Schelkunov M.I."/>
        </authorList>
    </citation>
    <scope>NUCLEOTIDE SEQUENCE</scope>
    <source>
        <strain evidence="2">Hsosn_3</strain>
        <tissue evidence="2">Leaf</tissue>
    </source>
</reference>
<feature type="domain" description="Endonuclease/exonuclease/phosphatase" evidence="1">
    <location>
        <begin position="25"/>
        <end position="125"/>
    </location>
</feature>
<dbReference type="InterPro" id="IPR036691">
    <property type="entry name" value="Endo/exonu/phosph_ase_sf"/>
</dbReference>
<dbReference type="Gene3D" id="3.60.10.10">
    <property type="entry name" value="Endonuclease/exonuclease/phosphatase"/>
    <property type="match status" value="1"/>
</dbReference>
<sequence>MSYSKNHVDVLVEIRGWHKFRLTGIYGEPNRARREETWDLLRSLNTMEDIPWVLIGDMNNVLKQADKKGGNPYPHRMLDGFQSVLDDYNLHDVNLEGYQFTWERGHGTSNWIEVRLDRALVSGNFIQQFNEKKLTNLEHLDITQDIRSSFGICSRICIRIVEIATGPYHQRIAGRLAISISPTAHLEVDD</sequence>
<proteinExistence type="predicted"/>
<dbReference type="GO" id="GO:0003824">
    <property type="term" value="F:catalytic activity"/>
    <property type="evidence" value="ECO:0007669"/>
    <property type="project" value="InterPro"/>
</dbReference>
<dbReference type="SUPFAM" id="SSF56219">
    <property type="entry name" value="DNase I-like"/>
    <property type="match status" value="1"/>
</dbReference>
<organism evidence="2 3">
    <name type="scientific">Heracleum sosnowskyi</name>
    <dbReference type="NCBI Taxonomy" id="360622"/>
    <lineage>
        <taxon>Eukaryota</taxon>
        <taxon>Viridiplantae</taxon>
        <taxon>Streptophyta</taxon>
        <taxon>Embryophyta</taxon>
        <taxon>Tracheophyta</taxon>
        <taxon>Spermatophyta</taxon>
        <taxon>Magnoliopsida</taxon>
        <taxon>eudicotyledons</taxon>
        <taxon>Gunneridae</taxon>
        <taxon>Pentapetalae</taxon>
        <taxon>asterids</taxon>
        <taxon>campanulids</taxon>
        <taxon>Apiales</taxon>
        <taxon>Apiaceae</taxon>
        <taxon>Apioideae</taxon>
        <taxon>apioid superclade</taxon>
        <taxon>Tordylieae</taxon>
        <taxon>Tordyliinae</taxon>
        <taxon>Heracleum</taxon>
    </lineage>
</organism>
<dbReference type="Proteomes" id="UP001237642">
    <property type="component" value="Unassembled WGS sequence"/>
</dbReference>
<dbReference type="Pfam" id="PF03372">
    <property type="entry name" value="Exo_endo_phos"/>
    <property type="match status" value="1"/>
</dbReference>